<feature type="compositionally biased region" description="Polar residues" evidence="1">
    <location>
        <begin position="300"/>
        <end position="313"/>
    </location>
</feature>
<keyword evidence="4" id="KW-1185">Reference proteome</keyword>
<dbReference type="EMBL" id="MJEQ01000028">
    <property type="protein sequence ID" value="OIT40396.1"/>
    <property type="molecule type" value="Genomic_DNA"/>
</dbReference>
<evidence type="ECO:0000256" key="1">
    <source>
        <dbReference type="SAM" id="MobiDB-lite"/>
    </source>
</evidence>
<name>A0A314LFL0_NICAT</name>
<dbReference type="InterPro" id="IPR025558">
    <property type="entry name" value="DUF4283"/>
</dbReference>
<reference evidence="3" key="1">
    <citation type="submission" date="2016-11" db="EMBL/GenBank/DDBJ databases">
        <title>The genome of Nicotiana attenuata.</title>
        <authorList>
            <person name="Xu S."/>
            <person name="Brockmoeller T."/>
            <person name="Gaquerel E."/>
            <person name="Navarro A."/>
            <person name="Kuhl H."/>
            <person name="Gase K."/>
            <person name="Ling Z."/>
            <person name="Zhou W."/>
            <person name="Kreitzer C."/>
            <person name="Stanke M."/>
            <person name="Tang H."/>
            <person name="Lyons E."/>
            <person name="Pandey P."/>
            <person name="Pandey S.P."/>
            <person name="Timmermann B."/>
            <person name="Baldwin I.T."/>
        </authorList>
    </citation>
    <scope>NUCLEOTIDE SEQUENCE [LARGE SCALE GENOMIC DNA]</scope>
    <source>
        <strain evidence="3">UT</strain>
    </source>
</reference>
<feature type="compositionally biased region" description="Polar residues" evidence="1">
    <location>
        <begin position="376"/>
        <end position="392"/>
    </location>
</feature>
<feature type="compositionally biased region" description="Polar residues" evidence="1">
    <location>
        <begin position="242"/>
        <end position="253"/>
    </location>
</feature>
<gene>
    <name evidence="3" type="ORF">A4A49_07963</name>
</gene>
<feature type="compositionally biased region" description="Basic and acidic residues" evidence="1">
    <location>
        <begin position="206"/>
        <end position="220"/>
    </location>
</feature>
<evidence type="ECO:0000259" key="2">
    <source>
        <dbReference type="Pfam" id="PF14111"/>
    </source>
</evidence>
<protein>
    <recommendedName>
        <fullName evidence="2">DUF4283 domain-containing protein</fullName>
    </recommendedName>
</protein>
<dbReference type="InterPro" id="IPR036691">
    <property type="entry name" value="Endo/exonu/phosph_ase_sf"/>
</dbReference>
<dbReference type="PANTHER" id="PTHR33710:SF54">
    <property type="entry name" value="NON-LTR RETROELEMENT REVERSE TRANSCRIPTASE"/>
    <property type="match status" value="1"/>
</dbReference>
<evidence type="ECO:0000313" key="4">
    <source>
        <dbReference type="Proteomes" id="UP000187609"/>
    </source>
</evidence>
<dbReference type="Gramene" id="OIT40396">
    <property type="protein sequence ID" value="OIT40396"/>
    <property type="gene ID" value="A4A49_07963"/>
</dbReference>
<feature type="region of interest" description="Disordered" evidence="1">
    <location>
        <begin position="297"/>
        <end position="331"/>
    </location>
</feature>
<dbReference type="Gene3D" id="3.60.10.10">
    <property type="entry name" value="Endonuclease/exonuclease/phosphatase"/>
    <property type="match status" value="1"/>
</dbReference>
<proteinExistence type="predicted"/>
<feature type="compositionally biased region" description="Polar residues" evidence="1">
    <location>
        <begin position="416"/>
        <end position="429"/>
    </location>
</feature>
<organism evidence="3 4">
    <name type="scientific">Nicotiana attenuata</name>
    <name type="common">Coyote tobacco</name>
    <dbReference type="NCBI Taxonomy" id="49451"/>
    <lineage>
        <taxon>Eukaryota</taxon>
        <taxon>Viridiplantae</taxon>
        <taxon>Streptophyta</taxon>
        <taxon>Embryophyta</taxon>
        <taxon>Tracheophyta</taxon>
        <taxon>Spermatophyta</taxon>
        <taxon>Magnoliopsida</taxon>
        <taxon>eudicotyledons</taxon>
        <taxon>Gunneridae</taxon>
        <taxon>Pentapetalae</taxon>
        <taxon>asterids</taxon>
        <taxon>lamiids</taxon>
        <taxon>Solanales</taxon>
        <taxon>Solanaceae</taxon>
        <taxon>Nicotianoideae</taxon>
        <taxon>Nicotianeae</taxon>
        <taxon>Nicotiana</taxon>
    </lineage>
</organism>
<dbReference type="PANTHER" id="PTHR33710">
    <property type="entry name" value="BNAC02G09200D PROTEIN"/>
    <property type="match status" value="1"/>
</dbReference>
<dbReference type="Pfam" id="PF14111">
    <property type="entry name" value="DUF4283"/>
    <property type="match status" value="1"/>
</dbReference>
<feature type="domain" description="DUF4283" evidence="2">
    <location>
        <begin position="1"/>
        <end position="70"/>
    </location>
</feature>
<sequence length="777" mass="88688">MPRMEVIRKSFITQTEVRGGVKIAHFNAKTVYIDLDNEYDHSTVWSKQYMYIQGQMMRIEAWNPIFKPNEDYPIVPVWIMIPELPWHLYYMEIMSPLLSPVGKALFLDLASFQKTRGSVAKVKMQVYLTKDMPTHVWLGYGEDQDVNGDGQWLEVQYENLPSYCLHCRHLGHSMQACPVKQKEFEVQKKKEEDSSAAKPSQATNDQNDKPRTEQHQKQAEHQSVVTGIKEEEWKTQKKKNFKGNTNSKKQQQVYVPKQAIVQQYLQRFSTKNNNPQGFPHVQHECANAQLATHSLDLKGPTTSSLVPENTNDQQSHEGDGYEVSSSEEDLMAQQSAELRKLSKGKAQVTSDFFLQPLRSKNKPSKKKRQAMRKKNSGISINEPSKQYQSPVTVSKRPSDSNSNAKSQAYKDRSFDPSVSQPLLNTNAHTTDTENDTIGIAHQDPSNVLAATSMEECPQNKNSPLSDEYRPILSEDEMSGGLKEDNEVNEASDDDQHYDMLVNAVNGEYQQSEAIGAQGLSPRSYNLSPRLTRIELRHVEAVETILLTIVYAQCKPGLRRPLWDYLRTRAASSNSPWCVIGDFNVKASIEEKIGGIPYEVNKSLDFLSMIEDCGLTDLGLYGPRYTWSNGRGPCSIVWKRLDRGMVNDNWIASYPATTITHLASTGSDHSPPLMEMHVRPDNATRYFKFLNRWTENQSFLPLVQQVCKMQVCGNPMWIFHQKIKGLCSALSKWSRQEYGDIFHKAKEFEEKARKVGEIWAQSNREEDREIAHELNAKY</sequence>
<feature type="region of interest" description="Disordered" evidence="1">
    <location>
        <begin position="188"/>
        <end position="254"/>
    </location>
</feature>
<dbReference type="AlphaFoldDB" id="A0A314LFL0"/>
<dbReference type="Proteomes" id="UP000187609">
    <property type="component" value="Unassembled WGS sequence"/>
</dbReference>
<feature type="non-terminal residue" evidence="3">
    <location>
        <position position="777"/>
    </location>
</feature>
<evidence type="ECO:0000313" key="3">
    <source>
        <dbReference type="EMBL" id="OIT40396.1"/>
    </source>
</evidence>
<comment type="caution">
    <text evidence="3">The sequence shown here is derived from an EMBL/GenBank/DDBJ whole genome shotgun (WGS) entry which is preliminary data.</text>
</comment>
<feature type="compositionally biased region" description="Basic residues" evidence="1">
    <location>
        <begin position="359"/>
        <end position="375"/>
    </location>
</feature>
<dbReference type="SUPFAM" id="SSF56219">
    <property type="entry name" value="DNase I-like"/>
    <property type="match status" value="1"/>
</dbReference>
<accession>A0A314LFL0</accession>
<feature type="region of interest" description="Disordered" evidence="1">
    <location>
        <begin position="352"/>
        <end position="439"/>
    </location>
</feature>